<dbReference type="RefSeq" id="WP_377821920.1">
    <property type="nucleotide sequence ID" value="NZ_JBHSWJ010000002.1"/>
</dbReference>
<accession>A0ABW2AS95</accession>
<protein>
    <submittedName>
        <fullName evidence="1">Uncharacterized protein</fullName>
    </submittedName>
</protein>
<evidence type="ECO:0000313" key="2">
    <source>
        <dbReference type="Proteomes" id="UP001596356"/>
    </source>
</evidence>
<organism evidence="1 2">
    <name type="scientific">Branchiibius cervicis</name>
    <dbReference type="NCBI Taxonomy" id="908252"/>
    <lineage>
        <taxon>Bacteria</taxon>
        <taxon>Bacillati</taxon>
        <taxon>Actinomycetota</taxon>
        <taxon>Actinomycetes</taxon>
        <taxon>Micrococcales</taxon>
        <taxon>Dermacoccaceae</taxon>
        <taxon>Branchiibius</taxon>
    </lineage>
</organism>
<sequence length="248" mass="25824">MFALPASTRLSLWVTAAWSGTMPVEDAVVRALPDVDDIAGSLGRFTDWGEFGEQVLACALPRPGAPGLLPRGPEQMRQTATEHGECVFVPSLGGVVVPVVSEYGAARDVGVSVEFLAFDADPVPQHRLTGIDVGIAERELRAALGSSTAALEELDLGATEVRRPAVARPSEHWALPGGLPPRAARLIELAGTILSAVEVAQEHTADLVRGRDGAVAVQLQTLNAAATTALEHATNAAALRLAGLIPAE</sequence>
<reference evidence="2" key="1">
    <citation type="journal article" date="2019" name="Int. J. Syst. Evol. Microbiol.">
        <title>The Global Catalogue of Microorganisms (GCM) 10K type strain sequencing project: providing services to taxonomists for standard genome sequencing and annotation.</title>
        <authorList>
            <consortium name="The Broad Institute Genomics Platform"/>
            <consortium name="The Broad Institute Genome Sequencing Center for Infectious Disease"/>
            <person name="Wu L."/>
            <person name="Ma J."/>
        </authorList>
    </citation>
    <scope>NUCLEOTIDE SEQUENCE [LARGE SCALE GENOMIC DNA]</scope>
    <source>
        <strain evidence="2">NBRC 106593</strain>
    </source>
</reference>
<name>A0ABW2AS95_9MICO</name>
<proteinExistence type="predicted"/>
<comment type="caution">
    <text evidence="1">The sequence shown here is derived from an EMBL/GenBank/DDBJ whole genome shotgun (WGS) entry which is preliminary data.</text>
</comment>
<dbReference type="EMBL" id="JBHSWJ010000002">
    <property type="protein sequence ID" value="MFC6713849.1"/>
    <property type="molecule type" value="Genomic_DNA"/>
</dbReference>
<keyword evidence="2" id="KW-1185">Reference proteome</keyword>
<gene>
    <name evidence="1" type="ORF">ACFQBT_08440</name>
</gene>
<evidence type="ECO:0000313" key="1">
    <source>
        <dbReference type="EMBL" id="MFC6713849.1"/>
    </source>
</evidence>
<dbReference type="Proteomes" id="UP001596356">
    <property type="component" value="Unassembled WGS sequence"/>
</dbReference>